<sequence>MADHRARLRGEGLKPVQMWLPDTSNAEVRAELAAVCHAIEAYPGAADDAAFVYALAEDDQ</sequence>
<evidence type="ECO:0000313" key="2">
    <source>
        <dbReference type="Proteomes" id="UP000243077"/>
    </source>
</evidence>
<dbReference type="InterPro" id="IPR021558">
    <property type="entry name" value="MazE-like"/>
</dbReference>
<keyword evidence="2" id="KW-1185">Reference proteome</keyword>
<dbReference type="AlphaFoldDB" id="A0A2L2BRN0"/>
<gene>
    <name evidence="1" type="ORF">C3B54_111376</name>
</gene>
<proteinExistence type="predicted"/>
<dbReference type="EMBL" id="CP026923">
    <property type="protein sequence ID" value="AVG24319.1"/>
    <property type="molecule type" value="Genomic_DNA"/>
</dbReference>
<protein>
    <submittedName>
        <fullName evidence="1">MazE antitoxin</fullName>
    </submittedName>
</protein>
<name>A0A2L2BRN0_9MICO</name>
<evidence type="ECO:0000313" key="1">
    <source>
        <dbReference type="EMBL" id="AVG24319.1"/>
    </source>
</evidence>
<reference evidence="1 2" key="1">
    <citation type="submission" date="2018-02" db="EMBL/GenBank/DDBJ databases">
        <title>Complete genome of the streamlined marine actinobacterium Pontimonas salivibrio CL-TW6 adapted to coastal planktonic lifestype.</title>
        <authorList>
            <person name="Cho B.C."/>
            <person name="Hardies S.C."/>
            <person name="Jang G.I."/>
            <person name="Hwang C.Y."/>
        </authorList>
    </citation>
    <scope>NUCLEOTIDE SEQUENCE [LARGE SCALE GENOMIC DNA]</scope>
    <source>
        <strain evidence="1 2">CL-TW6</strain>
    </source>
</reference>
<organism evidence="1 2">
    <name type="scientific">Pontimonas salivibrio</name>
    <dbReference type="NCBI Taxonomy" id="1159327"/>
    <lineage>
        <taxon>Bacteria</taxon>
        <taxon>Bacillati</taxon>
        <taxon>Actinomycetota</taxon>
        <taxon>Actinomycetes</taxon>
        <taxon>Micrococcales</taxon>
        <taxon>Microbacteriaceae</taxon>
        <taxon>Pontimonas</taxon>
    </lineage>
</organism>
<dbReference type="Proteomes" id="UP000243077">
    <property type="component" value="Chromosome"/>
</dbReference>
<dbReference type="KEGG" id="psai:C3B54_111376"/>
<dbReference type="Pfam" id="PF11455">
    <property type="entry name" value="MazE-like"/>
    <property type="match status" value="1"/>
</dbReference>
<accession>A0A2L2BRN0</accession>